<organism evidence="3 4">
    <name type="scientific">Nicrophorus vespilloides</name>
    <name type="common">Boreal carrion beetle</name>
    <dbReference type="NCBI Taxonomy" id="110193"/>
    <lineage>
        <taxon>Eukaryota</taxon>
        <taxon>Metazoa</taxon>
        <taxon>Ecdysozoa</taxon>
        <taxon>Arthropoda</taxon>
        <taxon>Hexapoda</taxon>
        <taxon>Insecta</taxon>
        <taxon>Pterygota</taxon>
        <taxon>Neoptera</taxon>
        <taxon>Endopterygota</taxon>
        <taxon>Coleoptera</taxon>
        <taxon>Polyphaga</taxon>
        <taxon>Staphyliniformia</taxon>
        <taxon>Silphidae</taxon>
        <taxon>Nicrophorinae</taxon>
        <taxon>Nicrophorus</taxon>
    </lineage>
</organism>
<dbReference type="InterPro" id="IPR027986">
    <property type="entry name" value="TCAIM"/>
</dbReference>
<dbReference type="Pfam" id="PF14687">
    <property type="entry name" value="DUF4460"/>
    <property type="match status" value="1"/>
</dbReference>
<evidence type="ECO:0000259" key="2">
    <source>
        <dbReference type="Pfam" id="PF14688"/>
    </source>
</evidence>
<dbReference type="InterPro" id="IPR027989">
    <property type="entry name" value="DUF4461"/>
</dbReference>
<dbReference type="InterPro" id="IPR028031">
    <property type="entry name" value="DUF4460"/>
</dbReference>
<dbReference type="Pfam" id="PF14688">
    <property type="entry name" value="DUF4461"/>
    <property type="match status" value="1"/>
</dbReference>
<name>A0ABM1NH82_NICVS</name>
<accession>A0ABM1NH82</accession>
<dbReference type="PANTHER" id="PTHR31596">
    <property type="entry name" value="T-CELL ACTIVATION INHIBITOR, MITOCHONDRIAL"/>
    <property type="match status" value="1"/>
</dbReference>
<reference evidence="4" key="1">
    <citation type="submission" date="2025-08" db="UniProtKB">
        <authorList>
            <consortium name="RefSeq"/>
        </authorList>
    </citation>
    <scope>IDENTIFICATION</scope>
    <source>
        <tissue evidence="4">Whole Larva</tissue>
    </source>
</reference>
<dbReference type="Proteomes" id="UP000695000">
    <property type="component" value="Unplaced"/>
</dbReference>
<feature type="domain" description="DUF4461" evidence="2">
    <location>
        <begin position="171"/>
        <end position="477"/>
    </location>
</feature>
<evidence type="ECO:0000259" key="1">
    <source>
        <dbReference type="Pfam" id="PF14687"/>
    </source>
</evidence>
<evidence type="ECO:0000313" key="3">
    <source>
        <dbReference type="Proteomes" id="UP000695000"/>
    </source>
</evidence>
<gene>
    <name evidence="4" type="primary">LOC108569223</name>
</gene>
<feature type="domain" description="DUF4460" evidence="1">
    <location>
        <begin position="20"/>
        <end position="117"/>
    </location>
</feature>
<evidence type="ECO:0000313" key="4">
    <source>
        <dbReference type="RefSeq" id="XP_017786182.1"/>
    </source>
</evidence>
<keyword evidence="3" id="KW-1185">Reference proteome</keyword>
<protein>
    <submittedName>
        <fullName evidence="4">T-cell activation inhibitor, mitochondrial isoform X1</fullName>
    </submittedName>
</protein>
<dbReference type="RefSeq" id="XP_017786182.1">
    <property type="nucleotide sequence ID" value="XM_017930693.1"/>
</dbReference>
<dbReference type="PANTHER" id="PTHR31596:SF1">
    <property type="entry name" value="T-CELL ACTIVATION INHIBITOR, MITOCHONDRIAL"/>
    <property type="match status" value="1"/>
</dbReference>
<proteinExistence type="predicted"/>
<sequence>MLQTSRWFPIHKILCLNNIRCMTSTEVATALRPFYFAVHPDLFGQYPSQRTVNENSLKQLSSFLESLQNRKTALPCNLQFYIREKKEDKGSFRLVKLFLKEKDLREVILNVLKSCDLPTDFVDKIPKPIVKPRPIYSKINDIDLSDFDIDETIFEPTSMRRKMKEAQESLNLFDWINKNHADALSKIMLNQPIREENSRLRSKLIEKLKLFDLKWDCGWNETHIRGCLQSFESLSNQHIEHMYILKGRILVFAPFTGVSLDGHIMLNSGEVRHNWLDLIKNVRKYDAHLLKIPAFEKSVSQVLRDIKVVRRKFMPKILAGEYEKNLQQITTALSDYLSYKSFPKSWPSSFKNFEIVVETEAGPLMVSPTGQFIVPSSCPGSLLVSFLTDNLQDASNRIKKYQMVKNVETSLQLDCIKILKLMDLRKDDNVHPELMITCCENLINNKDKLNNLQGVYLNIATYYSVLSDGVVCIPWNWTT</sequence>
<dbReference type="GeneID" id="108569223"/>